<dbReference type="PANTHER" id="PTHR33398">
    <property type="entry name" value="30S RIBOSOMAL PROTEIN S20"/>
    <property type="match status" value="1"/>
</dbReference>
<organism evidence="6">
    <name type="scientific">Gracilaria firma</name>
    <dbReference type="NCBI Taxonomy" id="2510791"/>
    <lineage>
        <taxon>Eukaryota</taxon>
        <taxon>Rhodophyta</taxon>
        <taxon>Florideophyceae</taxon>
        <taxon>Rhodymeniophycidae</taxon>
        <taxon>Gracilariales</taxon>
        <taxon>Gracilariaceae</taxon>
        <taxon>Gracilaria</taxon>
    </lineage>
</organism>
<dbReference type="GO" id="GO:0003735">
    <property type="term" value="F:structural constituent of ribosome"/>
    <property type="evidence" value="ECO:0007669"/>
    <property type="project" value="InterPro"/>
</dbReference>
<dbReference type="SUPFAM" id="SSF46992">
    <property type="entry name" value="Ribosomal protein S20"/>
    <property type="match status" value="1"/>
</dbReference>
<dbReference type="HAMAP" id="MF_00500">
    <property type="entry name" value="Ribosomal_bS20"/>
    <property type="match status" value="1"/>
</dbReference>
<dbReference type="EMBL" id="KX601051">
    <property type="protein sequence ID" value="APR74391.1"/>
    <property type="molecule type" value="Genomic_DNA"/>
</dbReference>
<dbReference type="AlphaFoldDB" id="A0A1P8D6F7"/>
<name>A0A1P8D6F7_9FLOR</name>
<dbReference type="Gene3D" id="1.20.58.110">
    <property type="entry name" value="Ribosomal protein S20"/>
    <property type="match status" value="1"/>
</dbReference>
<keyword evidence="5" id="KW-0687">Ribonucleoprotein</keyword>
<dbReference type="GeneID" id="31080686"/>
<keyword evidence="6" id="KW-0934">Plastid</keyword>
<reference evidence="6" key="2">
    <citation type="journal article" date="2017" name="BMC Genomics">
        <title>Complete chloroplast genome of Gracilaria firma (Gracilariaceae, Rhodophyta), with discussion on the use of chloroplast phylogenomics in the subclass Rhodymeniophycidae.</title>
        <authorList>
            <person name="Ng P.K."/>
            <person name="Lin S.M."/>
            <person name="Lim P.E."/>
            <person name="Liu L.C."/>
            <person name="Chen C.M."/>
            <person name="Pai T.W."/>
        </authorList>
    </citation>
    <scope>NUCLEOTIDE SEQUENCE</scope>
</reference>
<reference evidence="6" key="1">
    <citation type="submission" date="2016-07" db="EMBL/GenBank/DDBJ databases">
        <authorList>
            <person name="Ng P.-K."/>
            <person name="Lin S.-M."/>
        </authorList>
    </citation>
    <scope>NUCLEOTIDE SEQUENCE</scope>
</reference>
<dbReference type="InterPro" id="IPR002583">
    <property type="entry name" value="Ribosomal_bS20"/>
</dbReference>
<dbReference type="PANTHER" id="PTHR33398:SF1">
    <property type="entry name" value="SMALL RIBOSOMAL SUBUNIT PROTEIN BS20C"/>
    <property type="match status" value="1"/>
</dbReference>
<evidence type="ECO:0000313" key="6">
    <source>
        <dbReference type="EMBL" id="APR74391.1"/>
    </source>
</evidence>
<gene>
    <name evidence="6" type="primary">rps20</name>
</gene>
<evidence type="ECO:0000256" key="1">
    <source>
        <dbReference type="ARBA" id="ARBA00007634"/>
    </source>
</evidence>
<evidence type="ECO:0000256" key="5">
    <source>
        <dbReference type="ARBA" id="ARBA00023274"/>
    </source>
</evidence>
<dbReference type="GO" id="GO:0006412">
    <property type="term" value="P:translation"/>
    <property type="evidence" value="ECO:0007669"/>
    <property type="project" value="InterPro"/>
</dbReference>
<protein>
    <submittedName>
        <fullName evidence="6">30S ribosomal protein S20</fullName>
    </submittedName>
</protein>
<comment type="similarity">
    <text evidence="1">Belongs to the bacterial ribosomal protein bS20 family.</text>
</comment>
<accession>A0A1P8D6F7</accession>
<evidence type="ECO:0000256" key="4">
    <source>
        <dbReference type="ARBA" id="ARBA00022980"/>
    </source>
</evidence>
<dbReference type="NCBIfam" id="TIGR00029">
    <property type="entry name" value="S20"/>
    <property type="match status" value="1"/>
</dbReference>
<keyword evidence="4 6" id="KW-0689">Ribosomal protein</keyword>
<dbReference type="Pfam" id="PF01649">
    <property type="entry name" value="Ribosomal_S20p"/>
    <property type="match status" value="1"/>
</dbReference>
<keyword evidence="3" id="KW-0694">RNA-binding</keyword>
<evidence type="ECO:0000256" key="3">
    <source>
        <dbReference type="ARBA" id="ARBA00022884"/>
    </source>
</evidence>
<dbReference type="GO" id="GO:0070181">
    <property type="term" value="F:small ribosomal subunit rRNA binding"/>
    <property type="evidence" value="ECO:0007669"/>
    <property type="project" value="TreeGrafter"/>
</dbReference>
<proteinExistence type="inferred from homology"/>
<dbReference type="RefSeq" id="YP_009346856.1">
    <property type="nucleotide sequence ID" value="NC_033877.1"/>
</dbReference>
<sequence>MSKNPSAVKKFQVSIRNRRKNKSYKSVIKTLTKKYISNLRTKPQIQNSDEFISELSVLYKKIDKAVIKGVLHKNNGARKKSLLAKALKSLVISNI</sequence>
<evidence type="ECO:0000256" key="2">
    <source>
        <dbReference type="ARBA" id="ARBA00022730"/>
    </source>
</evidence>
<geneLocation type="plastid" evidence="6"/>
<dbReference type="GO" id="GO:0015935">
    <property type="term" value="C:small ribosomal subunit"/>
    <property type="evidence" value="ECO:0007669"/>
    <property type="project" value="TreeGrafter"/>
</dbReference>
<keyword evidence="2" id="KW-0699">rRNA-binding</keyword>
<dbReference type="InterPro" id="IPR036510">
    <property type="entry name" value="Ribosomal_bS20_sf"/>
</dbReference>